<gene>
    <name evidence="1" type="ORF">METZ01_LOCUS79634</name>
</gene>
<feature type="non-terminal residue" evidence="1">
    <location>
        <position position="143"/>
    </location>
</feature>
<dbReference type="AlphaFoldDB" id="A0A381UF74"/>
<reference evidence="1" key="1">
    <citation type="submission" date="2018-05" db="EMBL/GenBank/DDBJ databases">
        <authorList>
            <person name="Lanie J.A."/>
            <person name="Ng W.-L."/>
            <person name="Kazmierczak K.M."/>
            <person name="Andrzejewski T.M."/>
            <person name="Davidsen T.M."/>
            <person name="Wayne K.J."/>
            <person name="Tettelin H."/>
            <person name="Glass J.I."/>
            <person name="Rusch D."/>
            <person name="Podicherti R."/>
            <person name="Tsui H.-C.T."/>
            <person name="Winkler M.E."/>
        </authorList>
    </citation>
    <scope>NUCLEOTIDE SEQUENCE</scope>
</reference>
<organism evidence="1">
    <name type="scientific">marine metagenome</name>
    <dbReference type="NCBI Taxonomy" id="408172"/>
    <lineage>
        <taxon>unclassified sequences</taxon>
        <taxon>metagenomes</taxon>
        <taxon>ecological metagenomes</taxon>
    </lineage>
</organism>
<name>A0A381UF74_9ZZZZ</name>
<dbReference type="InterPro" id="IPR036812">
    <property type="entry name" value="NAD(P)_OxRdtase_dom_sf"/>
</dbReference>
<evidence type="ECO:0000313" key="1">
    <source>
        <dbReference type="EMBL" id="SVA26780.1"/>
    </source>
</evidence>
<dbReference type="SUPFAM" id="SSF51430">
    <property type="entry name" value="NAD(P)-linked oxidoreductase"/>
    <property type="match status" value="1"/>
</dbReference>
<accession>A0A381UF74</accession>
<dbReference type="Gene3D" id="3.20.20.100">
    <property type="entry name" value="NADP-dependent oxidoreductase domain"/>
    <property type="match status" value="1"/>
</dbReference>
<dbReference type="EMBL" id="UINC01006313">
    <property type="protein sequence ID" value="SVA26780.1"/>
    <property type="molecule type" value="Genomic_DNA"/>
</dbReference>
<protein>
    <recommendedName>
        <fullName evidence="2">NADP-dependent oxidoreductase domain-containing protein</fullName>
    </recommendedName>
</protein>
<proteinExistence type="predicted"/>
<evidence type="ECO:0008006" key="2">
    <source>
        <dbReference type="Google" id="ProtNLM"/>
    </source>
</evidence>
<sequence>MADFLDRIEIGNTGLLSSRLGIGSTFDASTAVIEDAFERGINYLYWGTVRQPDFARAMVNLSKHHRDELILTVQSYSQDPSSIEGEVEDALKTAGIENFDFLLLGNRNSALSGEYVELFERLRDRGLLRYMSLSSHNRPFLPS</sequence>